<keyword evidence="4 5" id="KW-0472">Membrane</keyword>
<sequence>MTFLFWLDSEEIFLNRFFVGMLLMSGVALLFSVFGARLLGLVPCSLCKWERVPFMVLILGASGGLFGFQKRGFFKLVQGALFLGMGLGCIHFLIQMGVFSDFCSSARDFGTPEEFVKGLQRSSCSSISWSVLGVPVSLINGLSLGTVLGLSIYLKRKYHRRRRS</sequence>
<dbReference type="EMBL" id="JAAEJV010000095">
    <property type="protein sequence ID" value="MBF5060217.1"/>
    <property type="molecule type" value="Genomic_DNA"/>
</dbReference>
<comment type="caution">
    <text evidence="6">The sequence shown here is derived from an EMBL/GenBank/DDBJ whole genome shotgun (WGS) entry which is preliminary data.</text>
</comment>
<dbReference type="InterPro" id="IPR003752">
    <property type="entry name" value="DiS_bond_form_DsbB/BdbC"/>
</dbReference>
<feature type="transmembrane region" description="Helical" evidence="5">
    <location>
        <begin position="127"/>
        <end position="154"/>
    </location>
</feature>
<gene>
    <name evidence="6" type="ORF">NEPTK9_001748</name>
</gene>
<dbReference type="Proteomes" id="UP001194714">
    <property type="component" value="Unassembled WGS sequence"/>
</dbReference>
<keyword evidence="7" id="KW-1185">Reference proteome</keyword>
<reference evidence="6 7" key="1">
    <citation type="submission" date="2020-01" db="EMBL/GenBank/DDBJ databases">
        <title>Draft genome sequence of Cand. Neptunochlamydia vexilliferae K9.</title>
        <authorList>
            <person name="Schulz F."/>
            <person name="Koestlbacher S."/>
            <person name="Wascher F."/>
            <person name="Pizzetti I."/>
            <person name="Horn M."/>
        </authorList>
    </citation>
    <scope>NUCLEOTIDE SEQUENCE [LARGE SCALE GENOMIC DNA]</scope>
    <source>
        <strain evidence="6 7">K9</strain>
    </source>
</reference>
<evidence type="ECO:0000313" key="7">
    <source>
        <dbReference type="Proteomes" id="UP001194714"/>
    </source>
</evidence>
<keyword evidence="3 5" id="KW-1133">Transmembrane helix</keyword>
<dbReference type="RefSeq" id="WP_320412063.1">
    <property type="nucleotide sequence ID" value="NZ_JAAEJV010000095.1"/>
</dbReference>
<dbReference type="Gene3D" id="1.20.1550.10">
    <property type="entry name" value="DsbB-like"/>
    <property type="match status" value="1"/>
</dbReference>
<accession>A0ABS0B2W4</accession>
<name>A0ABS0B2W4_9BACT</name>
<feature type="transmembrane region" description="Helical" evidence="5">
    <location>
        <begin position="51"/>
        <end position="68"/>
    </location>
</feature>
<evidence type="ECO:0008006" key="8">
    <source>
        <dbReference type="Google" id="ProtNLM"/>
    </source>
</evidence>
<evidence type="ECO:0000256" key="2">
    <source>
        <dbReference type="ARBA" id="ARBA00022692"/>
    </source>
</evidence>
<protein>
    <recommendedName>
        <fullName evidence="8">Disulfide bond formation protein B</fullName>
    </recommendedName>
</protein>
<feature type="transmembrane region" description="Helical" evidence="5">
    <location>
        <begin position="80"/>
        <end position="99"/>
    </location>
</feature>
<comment type="subcellular location">
    <subcellularLocation>
        <location evidence="1">Membrane</location>
        <topology evidence="1">Multi-pass membrane protein</topology>
    </subcellularLocation>
</comment>
<organism evidence="6 7">
    <name type="scientific">Candidatus Neptunichlamydia vexilliferae</name>
    <dbReference type="NCBI Taxonomy" id="1651774"/>
    <lineage>
        <taxon>Bacteria</taxon>
        <taxon>Pseudomonadati</taxon>
        <taxon>Chlamydiota</taxon>
        <taxon>Chlamydiia</taxon>
        <taxon>Parachlamydiales</taxon>
        <taxon>Simkaniaceae</taxon>
        <taxon>Candidatus Neptunichlamydia</taxon>
    </lineage>
</organism>
<evidence type="ECO:0000256" key="4">
    <source>
        <dbReference type="ARBA" id="ARBA00023136"/>
    </source>
</evidence>
<dbReference type="Pfam" id="PF02600">
    <property type="entry name" value="DsbB"/>
    <property type="match status" value="1"/>
</dbReference>
<dbReference type="SUPFAM" id="SSF158442">
    <property type="entry name" value="DsbB-like"/>
    <property type="match status" value="1"/>
</dbReference>
<proteinExistence type="predicted"/>
<evidence type="ECO:0000313" key="6">
    <source>
        <dbReference type="EMBL" id="MBF5060217.1"/>
    </source>
</evidence>
<feature type="transmembrane region" description="Helical" evidence="5">
    <location>
        <begin position="12"/>
        <end position="39"/>
    </location>
</feature>
<dbReference type="InterPro" id="IPR023380">
    <property type="entry name" value="DsbB-like_sf"/>
</dbReference>
<keyword evidence="2 5" id="KW-0812">Transmembrane</keyword>
<evidence type="ECO:0000256" key="1">
    <source>
        <dbReference type="ARBA" id="ARBA00004141"/>
    </source>
</evidence>
<evidence type="ECO:0000256" key="3">
    <source>
        <dbReference type="ARBA" id="ARBA00022989"/>
    </source>
</evidence>
<evidence type="ECO:0000256" key="5">
    <source>
        <dbReference type="SAM" id="Phobius"/>
    </source>
</evidence>